<protein>
    <submittedName>
        <fullName evidence="1">Uncharacterized protein</fullName>
    </submittedName>
</protein>
<dbReference type="KEGG" id="pib:BBD41_03270"/>
<evidence type="ECO:0000313" key="1">
    <source>
        <dbReference type="EMBL" id="ANY71680.1"/>
    </source>
</evidence>
<dbReference type="EMBL" id="CP016809">
    <property type="protein sequence ID" value="ANY71680.1"/>
    <property type="molecule type" value="Genomic_DNA"/>
</dbReference>
<name>A0A1B2DVD0_9BACL</name>
<accession>A0A1B2DVD0</accession>
<dbReference type="GeneID" id="48307239"/>
<gene>
    <name evidence="1" type="ORF">BBD41_03270</name>
</gene>
<proteinExistence type="predicted"/>
<dbReference type="AlphaFoldDB" id="A0A1B2DVD0"/>
<organism evidence="1">
    <name type="scientific">Paenibacillus ihbetae</name>
    <dbReference type="NCBI Taxonomy" id="1870820"/>
    <lineage>
        <taxon>Bacteria</taxon>
        <taxon>Bacillati</taxon>
        <taxon>Bacillota</taxon>
        <taxon>Bacilli</taxon>
        <taxon>Bacillales</taxon>
        <taxon>Paenibacillaceae</taxon>
        <taxon>Paenibacillus</taxon>
    </lineage>
</organism>
<dbReference type="RefSeq" id="WP_099476711.1">
    <property type="nucleotide sequence ID" value="NZ_CP016809.1"/>
</dbReference>
<reference evidence="1" key="1">
    <citation type="submission" date="2016-08" db="EMBL/GenBank/DDBJ databases">
        <title>Complete Genome Seqeunce of Paenibacillus sp. nov. IHBB 9852 from high altitute lake of Indian trans-Himalayas.</title>
        <authorList>
            <person name="Kiran S."/>
            <person name="Swarnkar M.K."/>
            <person name="Rana A."/>
            <person name="Tewari R."/>
            <person name="Gulati A."/>
        </authorList>
    </citation>
    <scope>NUCLEOTIDE SEQUENCE [LARGE SCALE GENOMIC DNA]</scope>
    <source>
        <strain evidence="1">IHBB 9852</strain>
    </source>
</reference>
<sequence>MELTITEEQVAAIVEKEIIERIDKNLTLLLKKKYMNYQYLGEIFERTLENVLEKRLTQMFSDKQIKELVTSENVSKVLAEKLIKTVSEDLVDRLLEGR</sequence>